<dbReference type="Gene3D" id="3.20.20.140">
    <property type="entry name" value="Metal-dependent hydrolases"/>
    <property type="match status" value="1"/>
</dbReference>
<name>A0A839SRY6_9PROT</name>
<dbReference type="InterPro" id="IPR052358">
    <property type="entry name" value="Aro_Compnd_Degr_Hydrolases"/>
</dbReference>
<evidence type="ECO:0000313" key="2">
    <source>
        <dbReference type="EMBL" id="MBB3065242.1"/>
    </source>
</evidence>
<dbReference type="PANTHER" id="PTHR35563">
    <property type="entry name" value="BARREL METAL-DEPENDENT HYDROLASE, PUTATIVE (AFU_ORTHOLOGUE AFUA_1G16240)-RELATED"/>
    <property type="match status" value="1"/>
</dbReference>
<protein>
    <submittedName>
        <fullName evidence="2">Putative TIM-barrel fold metal-dependent hydrolase</fullName>
    </submittedName>
</protein>
<dbReference type="AlphaFoldDB" id="A0A839SRY6"/>
<reference evidence="2 3" key="1">
    <citation type="submission" date="2020-08" db="EMBL/GenBank/DDBJ databases">
        <title>Genomic Encyclopedia of Type Strains, Phase III (KMG-III): the genomes of soil and plant-associated and newly described type strains.</title>
        <authorList>
            <person name="Whitman W."/>
        </authorList>
    </citation>
    <scope>NUCLEOTIDE SEQUENCE [LARGE SCALE GENOMIC DNA]</scope>
    <source>
        <strain evidence="2 3">CECT 8803</strain>
    </source>
</reference>
<accession>A0A839SRY6</accession>
<dbReference type="PANTHER" id="PTHR35563:SF2">
    <property type="entry name" value="BARREL METAL-DEPENDENT HYDROLASE, PUTATIVE (AFU_ORTHOLOGUE AFUA_1G16240)-RELATED"/>
    <property type="match status" value="1"/>
</dbReference>
<sequence>MTTSGEIGPLPAIKPAPLCLGPLTALEAPKIALPKGACDTHCHVIGPFDRFPMVEDRTYTPPVASPESYLAMLDRLQMDRGVLVNVSVHGTDNRLLLETVGPRQDRLRAVVVIPADISEAELECMHEAGARGFRINLLFKGGVHMEALERLAAKVAPLGWHAQFLIDIRMLPEILPVIRRLPVEAVFDHMGHFPAALGPDQDFFQSMIALAEEERAWVKLSGAFRLTDKGLPHDEVRPLAEALLTRIPSRVVWGSDWPHVSLYDVMPDTGALLNEVLGWCPDAAIRQALFTDNPARLYGF</sequence>
<dbReference type="GO" id="GO:0016787">
    <property type="term" value="F:hydrolase activity"/>
    <property type="evidence" value="ECO:0007669"/>
    <property type="project" value="UniProtKB-KW"/>
</dbReference>
<dbReference type="Pfam" id="PF04909">
    <property type="entry name" value="Amidohydro_2"/>
    <property type="match status" value="1"/>
</dbReference>
<evidence type="ECO:0000313" key="3">
    <source>
        <dbReference type="Proteomes" id="UP000581135"/>
    </source>
</evidence>
<evidence type="ECO:0000259" key="1">
    <source>
        <dbReference type="Pfam" id="PF04909"/>
    </source>
</evidence>
<dbReference type="SUPFAM" id="SSF51556">
    <property type="entry name" value="Metallo-dependent hydrolases"/>
    <property type="match status" value="1"/>
</dbReference>
<dbReference type="Proteomes" id="UP000581135">
    <property type="component" value="Unassembled WGS sequence"/>
</dbReference>
<keyword evidence="2" id="KW-0378">Hydrolase</keyword>
<organism evidence="2 3">
    <name type="scientific">Limibacillus halophilus</name>
    <dbReference type="NCBI Taxonomy" id="1579333"/>
    <lineage>
        <taxon>Bacteria</taxon>
        <taxon>Pseudomonadati</taxon>
        <taxon>Pseudomonadota</taxon>
        <taxon>Alphaproteobacteria</taxon>
        <taxon>Rhodospirillales</taxon>
        <taxon>Rhodovibrionaceae</taxon>
        <taxon>Limibacillus</taxon>
    </lineage>
</organism>
<dbReference type="EMBL" id="JACHXA010000003">
    <property type="protein sequence ID" value="MBB3065242.1"/>
    <property type="molecule type" value="Genomic_DNA"/>
</dbReference>
<comment type="caution">
    <text evidence="2">The sequence shown here is derived from an EMBL/GenBank/DDBJ whole genome shotgun (WGS) entry which is preliminary data.</text>
</comment>
<proteinExistence type="predicted"/>
<gene>
    <name evidence="2" type="ORF">FHR98_001521</name>
</gene>
<dbReference type="InterPro" id="IPR032466">
    <property type="entry name" value="Metal_Hydrolase"/>
</dbReference>
<keyword evidence="3" id="KW-1185">Reference proteome</keyword>
<feature type="domain" description="Amidohydrolase-related" evidence="1">
    <location>
        <begin position="38"/>
        <end position="300"/>
    </location>
</feature>
<dbReference type="InterPro" id="IPR006680">
    <property type="entry name" value="Amidohydro-rel"/>
</dbReference>
<dbReference type="RefSeq" id="WP_246377572.1">
    <property type="nucleotide sequence ID" value="NZ_JACHXA010000003.1"/>
</dbReference>